<dbReference type="AlphaFoldDB" id="A0A1G2C5J2"/>
<evidence type="ECO:0000313" key="4">
    <source>
        <dbReference type="Proteomes" id="UP000176648"/>
    </source>
</evidence>
<evidence type="ECO:0000313" key="3">
    <source>
        <dbReference type="EMBL" id="OGY96705.1"/>
    </source>
</evidence>
<dbReference type="InterPro" id="IPR035901">
    <property type="entry name" value="GIY-YIG_endonuc_sf"/>
</dbReference>
<proteinExistence type="inferred from homology"/>
<comment type="similarity">
    <text evidence="1">Belongs to the UPF0213 family.</text>
</comment>
<dbReference type="EMBL" id="MHKU01000025">
    <property type="protein sequence ID" value="OGY96705.1"/>
    <property type="molecule type" value="Genomic_DNA"/>
</dbReference>
<accession>A0A1G2C5J2</accession>
<dbReference type="Gene3D" id="3.40.1440.10">
    <property type="entry name" value="GIY-YIG endonuclease"/>
    <property type="match status" value="1"/>
</dbReference>
<reference evidence="3 4" key="1">
    <citation type="journal article" date="2016" name="Nat. Commun.">
        <title>Thousands of microbial genomes shed light on interconnected biogeochemical processes in an aquifer system.</title>
        <authorList>
            <person name="Anantharaman K."/>
            <person name="Brown C.T."/>
            <person name="Hug L.A."/>
            <person name="Sharon I."/>
            <person name="Castelle C.J."/>
            <person name="Probst A.J."/>
            <person name="Thomas B.C."/>
            <person name="Singh A."/>
            <person name="Wilkins M.J."/>
            <person name="Karaoz U."/>
            <person name="Brodie E.L."/>
            <person name="Williams K.H."/>
            <person name="Hubbard S.S."/>
            <person name="Banfield J.F."/>
        </authorList>
    </citation>
    <scope>NUCLEOTIDE SEQUENCE [LARGE SCALE GENOMIC DNA]</scope>
</reference>
<gene>
    <name evidence="3" type="ORF">A2122_01010</name>
</gene>
<dbReference type="Pfam" id="PF01541">
    <property type="entry name" value="GIY-YIG"/>
    <property type="match status" value="1"/>
</dbReference>
<evidence type="ECO:0000256" key="1">
    <source>
        <dbReference type="ARBA" id="ARBA00007435"/>
    </source>
</evidence>
<dbReference type="PANTHER" id="PTHR34477">
    <property type="entry name" value="UPF0213 PROTEIN YHBQ"/>
    <property type="match status" value="1"/>
</dbReference>
<protein>
    <recommendedName>
        <fullName evidence="2">GIY-YIG domain-containing protein</fullName>
    </recommendedName>
</protein>
<dbReference type="InterPro" id="IPR050190">
    <property type="entry name" value="UPF0213_domain"/>
</dbReference>
<dbReference type="CDD" id="cd10449">
    <property type="entry name" value="GIY-YIG_SLX1_like"/>
    <property type="match status" value="1"/>
</dbReference>
<dbReference type="STRING" id="1798644.A2122_01010"/>
<name>A0A1G2C5J2_9BACT</name>
<dbReference type="Proteomes" id="UP000176648">
    <property type="component" value="Unassembled WGS sequence"/>
</dbReference>
<dbReference type="SUPFAM" id="SSF82771">
    <property type="entry name" value="GIY-YIG endonuclease"/>
    <property type="match status" value="1"/>
</dbReference>
<dbReference type="InterPro" id="IPR000305">
    <property type="entry name" value="GIY-YIG_endonuc"/>
</dbReference>
<dbReference type="PROSITE" id="PS50164">
    <property type="entry name" value="GIY_YIG"/>
    <property type="match status" value="1"/>
</dbReference>
<feature type="domain" description="GIY-YIG" evidence="2">
    <location>
        <begin position="1"/>
        <end position="79"/>
    </location>
</feature>
<sequence length="88" mass="10771">MFFYIYLLRSLRDERFYIGFTTDIGARLEKHNLGKVYWTKRSLPWKLVYYEAYISKMDALTREKQLKRFAKGFAQLRRRLPGTLKLQR</sequence>
<evidence type="ECO:0000259" key="2">
    <source>
        <dbReference type="PROSITE" id="PS50164"/>
    </source>
</evidence>
<organism evidence="3 4">
    <name type="scientific">Candidatus Liptonbacteria bacterium GWB1_49_6</name>
    <dbReference type="NCBI Taxonomy" id="1798644"/>
    <lineage>
        <taxon>Bacteria</taxon>
        <taxon>Candidatus Liptoniibacteriota</taxon>
    </lineage>
</organism>
<comment type="caution">
    <text evidence="3">The sequence shown here is derived from an EMBL/GenBank/DDBJ whole genome shotgun (WGS) entry which is preliminary data.</text>
</comment>
<dbReference type="PANTHER" id="PTHR34477:SF5">
    <property type="entry name" value="BSL5627 PROTEIN"/>
    <property type="match status" value="1"/>
</dbReference>